<dbReference type="NCBIfam" id="TIGR00835">
    <property type="entry name" value="agcS"/>
    <property type="match status" value="1"/>
</dbReference>
<gene>
    <name evidence="9" type="ORF">M595_0984</name>
</gene>
<keyword evidence="6 8" id="KW-1133">Transmembrane helix</keyword>
<proteinExistence type="inferred from homology"/>
<keyword evidence="3 8" id="KW-0813">Transport</keyword>
<feature type="transmembrane region" description="Helical" evidence="8">
    <location>
        <begin position="57"/>
        <end position="81"/>
    </location>
</feature>
<dbReference type="PRINTS" id="PR00175">
    <property type="entry name" value="NAALASMPORT"/>
</dbReference>
<dbReference type="Pfam" id="PF01235">
    <property type="entry name" value="Na_Ala_symp"/>
    <property type="match status" value="1"/>
</dbReference>
<dbReference type="InterPro" id="IPR001463">
    <property type="entry name" value="Na/Ala_symport"/>
</dbReference>
<evidence type="ECO:0000256" key="2">
    <source>
        <dbReference type="ARBA" id="ARBA00009261"/>
    </source>
</evidence>
<dbReference type="PATRIC" id="fig|1348334.3.peg.960"/>
<evidence type="ECO:0000256" key="4">
    <source>
        <dbReference type="ARBA" id="ARBA00022475"/>
    </source>
</evidence>
<comment type="subcellular location">
    <subcellularLocation>
        <location evidence="1 8">Cell membrane</location>
        <topology evidence="1 8">Multi-pass membrane protein</topology>
    </subcellularLocation>
</comment>
<feature type="transmembrane region" description="Helical" evidence="8">
    <location>
        <begin position="269"/>
        <end position="288"/>
    </location>
</feature>
<feature type="transmembrane region" description="Helical" evidence="8">
    <location>
        <begin position="352"/>
        <end position="375"/>
    </location>
</feature>
<keyword evidence="5 8" id="KW-0812">Transmembrane</keyword>
<evidence type="ECO:0000313" key="10">
    <source>
        <dbReference type="Proteomes" id="UP000017127"/>
    </source>
</evidence>
<dbReference type="Gene3D" id="1.20.1740.10">
    <property type="entry name" value="Amino acid/polyamine transporter I"/>
    <property type="match status" value="1"/>
</dbReference>
<feature type="transmembrane region" description="Helical" evidence="8">
    <location>
        <begin position="294"/>
        <end position="317"/>
    </location>
</feature>
<keyword evidence="10" id="KW-1185">Reference proteome</keyword>
<keyword evidence="4 8" id="KW-1003">Cell membrane</keyword>
<evidence type="ECO:0000256" key="1">
    <source>
        <dbReference type="ARBA" id="ARBA00004651"/>
    </source>
</evidence>
<feature type="transmembrane region" description="Helical" evidence="8">
    <location>
        <begin position="449"/>
        <end position="467"/>
    </location>
</feature>
<evidence type="ECO:0000313" key="9">
    <source>
        <dbReference type="EMBL" id="ERT08977.1"/>
    </source>
</evidence>
<protein>
    <submittedName>
        <fullName evidence="9">Amino acid carrier family protein</fullName>
    </submittedName>
</protein>
<dbReference type="GO" id="GO:0005886">
    <property type="term" value="C:plasma membrane"/>
    <property type="evidence" value="ECO:0007669"/>
    <property type="project" value="UniProtKB-SubCell"/>
</dbReference>
<evidence type="ECO:0000256" key="7">
    <source>
        <dbReference type="ARBA" id="ARBA00023136"/>
    </source>
</evidence>
<evidence type="ECO:0000256" key="3">
    <source>
        <dbReference type="ARBA" id="ARBA00022448"/>
    </source>
</evidence>
<accession>U7QNZ4</accession>
<keyword evidence="7 8" id="KW-0472">Membrane</keyword>
<dbReference type="Proteomes" id="UP000017127">
    <property type="component" value="Unassembled WGS sequence"/>
</dbReference>
<dbReference type="PANTHER" id="PTHR30330:SF3">
    <property type="entry name" value="TRANSCRIPTIONAL REGULATOR, LRP FAMILY"/>
    <property type="match status" value="1"/>
</dbReference>
<evidence type="ECO:0000256" key="6">
    <source>
        <dbReference type="ARBA" id="ARBA00022989"/>
    </source>
</evidence>
<organism evidence="9 10">
    <name type="scientific">Lyngbya aestuarii BL J</name>
    <dbReference type="NCBI Taxonomy" id="1348334"/>
    <lineage>
        <taxon>Bacteria</taxon>
        <taxon>Bacillati</taxon>
        <taxon>Cyanobacteriota</taxon>
        <taxon>Cyanophyceae</taxon>
        <taxon>Oscillatoriophycideae</taxon>
        <taxon>Oscillatoriales</taxon>
        <taxon>Microcoleaceae</taxon>
        <taxon>Lyngbya</taxon>
    </lineage>
</organism>
<reference evidence="9 10" key="1">
    <citation type="journal article" date="2013" name="Front. Microbiol.">
        <title>Comparative genomic analyses of the cyanobacterium, Lyngbya aestuarii BL J, a powerful hydrogen producer.</title>
        <authorList>
            <person name="Kothari A."/>
            <person name="Vaughn M."/>
            <person name="Garcia-Pichel F."/>
        </authorList>
    </citation>
    <scope>NUCLEOTIDE SEQUENCE [LARGE SCALE GENOMIC DNA]</scope>
    <source>
        <strain evidence="9 10">BL J</strain>
    </source>
</reference>
<dbReference type="PANTHER" id="PTHR30330">
    <property type="entry name" value="AGSS FAMILY TRANSPORTER, SODIUM-ALANINE"/>
    <property type="match status" value="1"/>
</dbReference>
<keyword evidence="8" id="KW-0769">Symport</keyword>
<name>U7QNZ4_9CYAN</name>
<feature type="transmembrane region" description="Helical" evidence="8">
    <location>
        <begin position="473"/>
        <end position="494"/>
    </location>
</feature>
<dbReference type="EMBL" id="AUZM01000006">
    <property type="protein sequence ID" value="ERT08977.1"/>
    <property type="molecule type" value="Genomic_DNA"/>
</dbReference>
<dbReference type="RefSeq" id="WP_023064810.1">
    <property type="nucleotide sequence ID" value="NZ_AUZM01000006.1"/>
</dbReference>
<comment type="caution">
    <text evidence="9">The sequence shown here is derived from an EMBL/GenBank/DDBJ whole genome shotgun (WGS) entry which is preliminary data.</text>
</comment>
<feature type="transmembrane region" description="Helical" evidence="8">
    <location>
        <begin position="407"/>
        <end position="429"/>
    </location>
</feature>
<dbReference type="OrthoDB" id="9804874at2"/>
<comment type="similarity">
    <text evidence="2 8">Belongs to the alanine or glycine:cation symporter (AGCS) (TC 2.A.25) family.</text>
</comment>
<dbReference type="GO" id="GO:0005283">
    <property type="term" value="F:amino acid:sodium symporter activity"/>
    <property type="evidence" value="ECO:0007669"/>
    <property type="project" value="InterPro"/>
</dbReference>
<evidence type="ECO:0000256" key="8">
    <source>
        <dbReference type="RuleBase" id="RU363064"/>
    </source>
</evidence>
<feature type="transmembrane region" description="Helical" evidence="8">
    <location>
        <begin position="202"/>
        <end position="221"/>
    </location>
</feature>
<dbReference type="AlphaFoldDB" id="U7QNZ4"/>
<feature type="transmembrane region" description="Helical" evidence="8">
    <location>
        <begin position="241"/>
        <end position="257"/>
    </location>
</feature>
<sequence>MSFKLILKIQIKILGLITIILLGTQRIALAAPTEQPGGIFTVIDQIFQNIVNVLDAIIFYNIAGFPLIVLWLIIGAIFLTFRMKLINIRGFRHAIDIVRGLYDDPNEPGEVTHFQALATAVSGTVGIGNVAGVAIAIQLGGPGAVLWMTLGGLFGMTSKFTEVTLGLKYRNINPDGSVAGGPMYYLSKGLSRRGFSKFGQGMATLFAFFCGLSTLVGASIFQTLQSYAAVVNVFPNLSPGIYGIIVAILVAIVILGGMKRIGAVAGRIVPAMAVIYILACLWILAVNFTQIPSAFAQIITEAFAPSAMVAGGFGTTFSIGLRRSAYSNEAGLGTASIPHAAAKTNEPIREGLVALLEPFIDTIIICNMTALVIVITGEYQNEIYQNIGGDLAGVKMTAAAFSQVFSWFPYLLAVAVFLFAYSTMIGTAYQGMISWTYLFGSQTLLIPKIIYILGVTVGASIGVGAALDFTDMMLLAMAFPNLIGCYLMSGEVAADLKDYMSRLKSGKMHQYEPQIKQN</sequence>
<evidence type="ECO:0000256" key="5">
    <source>
        <dbReference type="ARBA" id="ARBA00022692"/>
    </source>
</evidence>